<comment type="similarity">
    <text evidence="1">Belongs to the peptidase S10 family.</text>
</comment>
<keyword evidence="4" id="KW-0378">Hydrolase</keyword>
<keyword evidence="2 6" id="KW-0121">Carboxypeptidase</keyword>
<keyword evidence="7" id="KW-1185">Reference proteome</keyword>
<dbReference type="GO" id="GO:0004185">
    <property type="term" value="F:serine-type carboxypeptidase activity"/>
    <property type="evidence" value="ECO:0007669"/>
    <property type="project" value="InterPro"/>
</dbReference>
<dbReference type="Proteomes" id="UP000034680">
    <property type="component" value="Unassembled WGS sequence"/>
</dbReference>
<organism evidence="6 7">
    <name type="scientific">Diaporthe ampelina</name>
    <dbReference type="NCBI Taxonomy" id="1214573"/>
    <lineage>
        <taxon>Eukaryota</taxon>
        <taxon>Fungi</taxon>
        <taxon>Dikarya</taxon>
        <taxon>Ascomycota</taxon>
        <taxon>Pezizomycotina</taxon>
        <taxon>Sordariomycetes</taxon>
        <taxon>Sordariomycetidae</taxon>
        <taxon>Diaporthales</taxon>
        <taxon>Diaporthaceae</taxon>
        <taxon>Diaporthe</taxon>
    </lineage>
</organism>
<evidence type="ECO:0000256" key="5">
    <source>
        <dbReference type="ARBA" id="ARBA00023180"/>
    </source>
</evidence>
<evidence type="ECO:0000256" key="3">
    <source>
        <dbReference type="ARBA" id="ARBA00022670"/>
    </source>
</evidence>
<dbReference type="Gene3D" id="3.40.50.1820">
    <property type="entry name" value="alpha/beta hydrolase"/>
    <property type="match status" value="1"/>
</dbReference>
<dbReference type="InterPro" id="IPR029058">
    <property type="entry name" value="AB_hydrolase_fold"/>
</dbReference>
<dbReference type="EMBL" id="LCUC01000476">
    <property type="protein sequence ID" value="KKY30511.1"/>
    <property type="molecule type" value="Genomic_DNA"/>
</dbReference>
<evidence type="ECO:0000313" key="7">
    <source>
        <dbReference type="Proteomes" id="UP000034680"/>
    </source>
</evidence>
<dbReference type="PANTHER" id="PTHR11802">
    <property type="entry name" value="SERINE PROTEASE FAMILY S10 SERINE CARBOXYPEPTIDASE"/>
    <property type="match status" value="1"/>
</dbReference>
<dbReference type="AlphaFoldDB" id="A0A0G2F8H0"/>
<evidence type="ECO:0000256" key="4">
    <source>
        <dbReference type="ARBA" id="ARBA00022801"/>
    </source>
</evidence>
<dbReference type="InterPro" id="IPR001563">
    <property type="entry name" value="Peptidase_S10"/>
</dbReference>
<dbReference type="STRING" id="1214573.A0A0G2F8H0"/>
<evidence type="ECO:0000256" key="1">
    <source>
        <dbReference type="ARBA" id="ARBA00009431"/>
    </source>
</evidence>
<gene>
    <name evidence="6" type="ORF">UCDDA912_g09561</name>
</gene>
<dbReference type="SUPFAM" id="SSF53474">
    <property type="entry name" value="alpha/beta-Hydrolases"/>
    <property type="match status" value="1"/>
</dbReference>
<evidence type="ECO:0000256" key="2">
    <source>
        <dbReference type="ARBA" id="ARBA00022645"/>
    </source>
</evidence>
<keyword evidence="5" id="KW-0325">Glycoprotein</keyword>
<dbReference type="OrthoDB" id="443318at2759"/>
<dbReference type="PANTHER" id="PTHR11802:SF479">
    <property type="entry name" value="CARBOXYPEPTIDASE"/>
    <property type="match status" value="1"/>
</dbReference>
<sequence length="589" mass="63523">MRWSAIAHASVAVATLNLKQMRPPLAEQALSPRQQQSPDPSAPSRFVNAQTEKFSVNGTALPNVDFDVGESYAGSLPISSNANDTNQLFFWFFPSENQTVGNEITIWLTGGPGCSSVGELLSENGPVLWQPGVFKPVRNKWSWHRLTNMVWVDQPIGSGFSQGNVTARNEFDVADQFMGFWRNFVDAFALQGYRVYITGSSYSGMYCPYIASAMLDANDTQYFDVRGMQVFDGLYSNNPIPQDIPVSSFATAWSDVLGFNDSFTASMQNRSTSCGYQDYLDKYIAYPATEQQPSALPGVESDQVTPVEGCGLFNDVFTAAAEVNPCFSPYTITSLCPVKYDPLGFSDGTSYIPDGSGPAYFNRPDVKAVIHAPDKEWAFCTNEAVFVNGTDTSVVDGPGSQPVIPNVIDRTQNVILGHGSQDFVLISDGTLLSIQNMTWGGMLGFQTRPTEPLFIPYHVNDNFETVAGAGVLGTAHEERGLTYIAVAPAGHFLAMDAPQVAFRSMEVLLGRVEGFQSLAPFTTDTNNTAQPDVDMGNGTVLITQGGVVGGGNGDASSGGNVVSSGARKVGSNNWLGCIVLSVCIWVTLY</sequence>
<dbReference type="PRINTS" id="PR00724">
    <property type="entry name" value="CRBOXYPTASEC"/>
</dbReference>
<keyword evidence="3" id="KW-0645">Protease</keyword>
<dbReference type="Pfam" id="PF00450">
    <property type="entry name" value="Peptidase_S10"/>
    <property type="match status" value="1"/>
</dbReference>
<protein>
    <submittedName>
        <fullName evidence="6">Putative serine carboxypeptidase</fullName>
    </submittedName>
</protein>
<name>A0A0G2F8H0_9PEZI</name>
<comment type="caution">
    <text evidence="6">The sequence shown here is derived from an EMBL/GenBank/DDBJ whole genome shotgun (WGS) entry which is preliminary data.</text>
</comment>
<reference evidence="6 7" key="1">
    <citation type="submission" date="2015-05" db="EMBL/GenBank/DDBJ databases">
        <title>Distinctive expansion of gene families associated with plant cell wall degradation and secondary metabolism in the genomes of grapevine trunk pathogens.</title>
        <authorList>
            <person name="Lawrence D.P."/>
            <person name="Travadon R."/>
            <person name="Rolshausen P.E."/>
            <person name="Baumgartner K."/>
        </authorList>
    </citation>
    <scope>NUCLEOTIDE SEQUENCE [LARGE SCALE GENOMIC DNA]</scope>
    <source>
        <strain evidence="6">DA912</strain>
    </source>
</reference>
<evidence type="ECO:0000313" key="6">
    <source>
        <dbReference type="EMBL" id="KKY30511.1"/>
    </source>
</evidence>
<accession>A0A0G2F8H0</accession>
<reference evidence="6 7" key="2">
    <citation type="submission" date="2015-05" db="EMBL/GenBank/DDBJ databases">
        <authorList>
            <person name="Morales-Cruz A."/>
            <person name="Amrine K.C."/>
            <person name="Cantu D."/>
        </authorList>
    </citation>
    <scope>NUCLEOTIDE SEQUENCE [LARGE SCALE GENOMIC DNA]</scope>
    <source>
        <strain evidence="6">DA912</strain>
    </source>
</reference>
<dbReference type="GO" id="GO:0006508">
    <property type="term" value="P:proteolysis"/>
    <property type="evidence" value="ECO:0007669"/>
    <property type="project" value="UniProtKB-KW"/>
</dbReference>
<proteinExistence type="inferred from homology"/>